<evidence type="ECO:0000313" key="6">
    <source>
        <dbReference type="Proteomes" id="UP001055712"/>
    </source>
</evidence>
<protein>
    <recommendedName>
        <fullName evidence="4">Nudix hydrolase domain-containing protein</fullName>
    </recommendedName>
</protein>
<evidence type="ECO:0000256" key="2">
    <source>
        <dbReference type="ARBA" id="ARBA00022801"/>
    </source>
</evidence>
<comment type="similarity">
    <text evidence="1 3">Belongs to the Nudix hydrolase family.</text>
</comment>
<proteinExistence type="inferred from homology"/>
<dbReference type="InterPro" id="IPR020476">
    <property type="entry name" value="Nudix_hydrolase"/>
</dbReference>
<dbReference type="InterPro" id="IPR003293">
    <property type="entry name" value="Nudix_hydrolase6-like"/>
</dbReference>
<dbReference type="Gene3D" id="3.90.79.10">
    <property type="entry name" value="Nucleoside Triphosphate Pyrophosphohydrolase"/>
    <property type="match status" value="1"/>
</dbReference>
<organism evidence="5 6">
    <name type="scientific">Chlorella vulgaris</name>
    <name type="common">Green alga</name>
    <dbReference type="NCBI Taxonomy" id="3077"/>
    <lineage>
        <taxon>Eukaryota</taxon>
        <taxon>Viridiplantae</taxon>
        <taxon>Chlorophyta</taxon>
        <taxon>core chlorophytes</taxon>
        <taxon>Trebouxiophyceae</taxon>
        <taxon>Chlorellales</taxon>
        <taxon>Chlorellaceae</taxon>
        <taxon>Chlorella clade</taxon>
        <taxon>Chlorella</taxon>
    </lineage>
</organism>
<dbReference type="SUPFAM" id="SSF55811">
    <property type="entry name" value="Nudix"/>
    <property type="match status" value="1"/>
</dbReference>
<dbReference type="PROSITE" id="PS00893">
    <property type="entry name" value="NUDIX_BOX"/>
    <property type="match status" value="1"/>
</dbReference>
<comment type="caution">
    <text evidence="5">The sequence shown here is derived from an EMBL/GenBank/DDBJ whole genome shotgun (WGS) entry which is preliminary data.</text>
</comment>
<evidence type="ECO:0000256" key="1">
    <source>
        <dbReference type="ARBA" id="ARBA00005582"/>
    </source>
</evidence>
<dbReference type="CDD" id="cd04670">
    <property type="entry name" value="NUDIX_ASFGF2_Nudt6"/>
    <property type="match status" value="1"/>
</dbReference>
<dbReference type="Pfam" id="PF18290">
    <property type="entry name" value="Nudix_hydro"/>
    <property type="match status" value="1"/>
</dbReference>
<sequence length="364" mass="39858">MRALARAAINVPFRCLTKTLRQIRGRGQRVDWFIPRLTRTVHQSSSTVTAAMATNGLAEQAPVIGGHEDQYNGFICDETTLPSSPSSFKAALDPALASWRQRGYRGIWLKVPADKAHVIGQAVDAGFEFHHAEQAYVMLTLWLPDTENKLPPNASHQVGVGAVVMNQQREILVVQEGSGPLRGKGVWKMPTGLVQQGEDISEAAEREVLEETGVRARFDAVLAMRQAHGFAFGKSDMFFVVALKLLPGPQELVMQEDELVGVRWMPLQEYLDVPFMASRPLFQQIHSTILQYVDGDYRGLQGRKLETGLSARQDLLLFGEAADRKGADRKATEDAWIGLNAAAATDEAAATTTATIAAAVRPAD</sequence>
<dbReference type="GO" id="GO:0047631">
    <property type="term" value="F:ADP-ribose diphosphatase activity"/>
    <property type="evidence" value="ECO:0007669"/>
    <property type="project" value="TreeGrafter"/>
</dbReference>
<reference evidence="5" key="2">
    <citation type="submission" date="2020-11" db="EMBL/GenBank/DDBJ databases">
        <authorList>
            <person name="Cecchin M."/>
            <person name="Marcolungo L."/>
            <person name="Rossato M."/>
            <person name="Girolomoni L."/>
            <person name="Cosentino E."/>
            <person name="Cuine S."/>
            <person name="Li-Beisson Y."/>
            <person name="Delledonne M."/>
            <person name="Ballottari M."/>
        </authorList>
    </citation>
    <scope>NUCLEOTIDE SEQUENCE</scope>
    <source>
        <strain evidence="5">211/11P</strain>
        <tissue evidence="5">Whole cell</tissue>
    </source>
</reference>
<dbReference type="InterPro" id="IPR000086">
    <property type="entry name" value="NUDIX_hydrolase_dom"/>
</dbReference>
<dbReference type="AlphaFoldDB" id="A0A9D4TK73"/>
<dbReference type="Proteomes" id="UP001055712">
    <property type="component" value="Unassembled WGS sequence"/>
</dbReference>
<dbReference type="EMBL" id="SIDB01000009">
    <property type="protein sequence ID" value="KAI3428013.1"/>
    <property type="molecule type" value="Genomic_DNA"/>
</dbReference>
<gene>
    <name evidence="5" type="ORF">D9Q98_006399</name>
</gene>
<dbReference type="PRINTS" id="PR00502">
    <property type="entry name" value="NUDIXFAMILY"/>
</dbReference>
<dbReference type="OrthoDB" id="447842at2759"/>
<evidence type="ECO:0000256" key="3">
    <source>
        <dbReference type="RuleBase" id="RU003476"/>
    </source>
</evidence>
<dbReference type="InterPro" id="IPR015797">
    <property type="entry name" value="NUDIX_hydrolase-like_dom_sf"/>
</dbReference>
<dbReference type="GO" id="GO:0035529">
    <property type="term" value="F:NADH pyrophosphatase activity"/>
    <property type="evidence" value="ECO:0007669"/>
    <property type="project" value="TreeGrafter"/>
</dbReference>
<dbReference type="PROSITE" id="PS51462">
    <property type="entry name" value="NUDIX"/>
    <property type="match status" value="1"/>
</dbReference>
<feature type="domain" description="Nudix hydrolase" evidence="4">
    <location>
        <begin position="155"/>
        <end position="287"/>
    </location>
</feature>
<dbReference type="GO" id="GO:0051287">
    <property type="term" value="F:NAD binding"/>
    <property type="evidence" value="ECO:0007669"/>
    <property type="project" value="TreeGrafter"/>
</dbReference>
<keyword evidence="2 3" id="KW-0378">Hydrolase</keyword>
<name>A0A9D4TK73_CHLVU</name>
<accession>A0A9D4TK73</accession>
<dbReference type="Pfam" id="PF00293">
    <property type="entry name" value="NUDIX"/>
    <property type="match status" value="1"/>
</dbReference>
<evidence type="ECO:0000259" key="4">
    <source>
        <dbReference type="PROSITE" id="PS51462"/>
    </source>
</evidence>
<evidence type="ECO:0000313" key="5">
    <source>
        <dbReference type="EMBL" id="KAI3428013.1"/>
    </source>
</evidence>
<dbReference type="InterPro" id="IPR040618">
    <property type="entry name" value="Pre-Nudix"/>
</dbReference>
<keyword evidence="6" id="KW-1185">Reference proteome</keyword>
<dbReference type="InterPro" id="IPR020084">
    <property type="entry name" value="NUDIX_hydrolase_CS"/>
</dbReference>
<dbReference type="FunFam" id="3.90.79.10:FF:000015">
    <property type="entry name" value="Nudix hydrolase 8"/>
    <property type="match status" value="1"/>
</dbReference>
<dbReference type="PANTHER" id="PTHR13994">
    <property type="entry name" value="NUDIX HYDROLASE RELATED"/>
    <property type="match status" value="1"/>
</dbReference>
<dbReference type="Gene3D" id="3.40.630.30">
    <property type="match status" value="1"/>
</dbReference>
<dbReference type="PANTHER" id="PTHR13994:SF13">
    <property type="entry name" value="FI03680P"/>
    <property type="match status" value="1"/>
</dbReference>
<reference evidence="5" key="1">
    <citation type="journal article" date="2019" name="Plant J.">
        <title>Chlorella vulgaris genome assembly and annotation reveals the molecular basis for metabolic acclimation to high light conditions.</title>
        <authorList>
            <person name="Cecchin M."/>
            <person name="Marcolungo L."/>
            <person name="Rossato M."/>
            <person name="Girolomoni L."/>
            <person name="Cosentino E."/>
            <person name="Cuine S."/>
            <person name="Li-Beisson Y."/>
            <person name="Delledonne M."/>
            <person name="Ballottari M."/>
        </authorList>
    </citation>
    <scope>NUCLEOTIDE SEQUENCE</scope>
    <source>
        <strain evidence="5">211/11P</strain>
    </source>
</reference>
<dbReference type="PRINTS" id="PR01356">
    <property type="entry name" value="GFGPROTEIN"/>
</dbReference>